<dbReference type="InterPro" id="IPR014001">
    <property type="entry name" value="Helicase_ATP-bd"/>
</dbReference>
<dbReference type="Gene3D" id="3.40.1350.10">
    <property type="match status" value="1"/>
</dbReference>
<dbReference type="PROSITE" id="PS51192">
    <property type="entry name" value="HELICASE_ATP_BIND_1"/>
    <property type="match status" value="1"/>
</dbReference>
<feature type="domain" description="Helicase C-terminal" evidence="3">
    <location>
        <begin position="359"/>
        <end position="514"/>
    </location>
</feature>
<keyword evidence="5" id="KW-1185">Reference proteome</keyword>
<dbReference type="SMART" id="SM00490">
    <property type="entry name" value="HELICc"/>
    <property type="match status" value="1"/>
</dbReference>
<dbReference type="InterPro" id="IPR011856">
    <property type="entry name" value="tRNA_endonuc-like_dom_sf"/>
</dbReference>
<dbReference type="SMART" id="SM00487">
    <property type="entry name" value="DEXDc"/>
    <property type="match status" value="1"/>
</dbReference>
<gene>
    <name evidence="4" type="ORF">GCM10023213_28580</name>
</gene>
<proteinExistence type="predicted"/>
<dbReference type="RefSeq" id="WP_345737049.1">
    <property type="nucleotide sequence ID" value="NZ_BAABIA010000005.1"/>
</dbReference>
<dbReference type="InterPro" id="IPR000330">
    <property type="entry name" value="SNF2_N"/>
</dbReference>
<dbReference type="InterPro" id="IPR038718">
    <property type="entry name" value="SNF2-like_sf"/>
</dbReference>
<dbReference type="Pfam" id="PF00176">
    <property type="entry name" value="SNF2-rel_dom"/>
    <property type="match status" value="1"/>
</dbReference>
<dbReference type="CDD" id="cd18793">
    <property type="entry name" value="SF2_C_SNF"/>
    <property type="match status" value="1"/>
</dbReference>
<evidence type="ECO:0000259" key="3">
    <source>
        <dbReference type="PROSITE" id="PS51194"/>
    </source>
</evidence>
<evidence type="ECO:0000313" key="5">
    <source>
        <dbReference type="Proteomes" id="UP001499852"/>
    </source>
</evidence>
<dbReference type="PANTHER" id="PTHR45629">
    <property type="entry name" value="SNF2/RAD54 FAMILY MEMBER"/>
    <property type="match status" value="1"/>
</dbReference>
<dbReference type="Pfam" id="PF00271">
    <property type="entry name" value="Helicase_C"/>
    <property type="match status" value="1"/>
</dbReference>
<feature type="domain" description="Helicase ATP-binding" evidence="2">
    <location>
        <begin position="26"/>
        <end position="224"/>
    </location>
</feature>
<evidence type="ECO:0000259" key="2">
    <source>
        <dbReference type="PROSITE" id="PS51192"/>
    </source>
</evidence>
<sequence length="693" mass="76984">MPHQEEAIRWLLSHAKRALIHREVVSDQRAWGAGALLADDMGLGKSFTTLIALAEWFRHWRSVATTEPPAVLFVVPLSLMENWQAEIKEAFGNSNGPFLRVVMAHPDFELNSYRRSPGAVDIAEPGNVREFGLCFGDGTGRSLDLPGSCVITTYQTLRDYRFSFAAAQWGAAVFDEAQHIKNPNAQQTIAAKALRALFRITLTGTPVENHLGDYWCILDTAEPGPLGSFSDFRKNWITPMLKDRARMHEIGKELREHIGGLMLRRTKEERLTGLHGKSIVPVSCPMSAEQEELYAEAREVVKTNDLTLDPAPKGQHLAALWHLRQVSLHPDLIGGGSIPTAITESNCRRILNRSGKLAWLLKQLDTIQAKGEKVLVFCVLKELQEALSAHLEVIYGLPVPIVNGDTKATSRRNPEQTRLGLIGEFSRRPGFGVSILSPIAAGAGLNIVAANHVIHLERHWNPAKEDQATDRAYRIGQQKPVTVYLPSATHSEFASFDVILHGLLEKKRSIQGALGLIPPDIVSAPELIAELFGQSGREGRKLSAPITLEDALHLSWQMFEALISVIYERDSERVILTPHSADHGSDVVALGWGPNRENVLIQCKFTKSDKLDSEEGVRAVCSSAPFFERPLGVVFAKRALHTTARKFSNRSKRAAEICNVSLFGRDWVQHALDQHKPTLGEVLERSTRREKLY</sequence>
<dbReference type="SUPFAM" id="SSF52980">
    <property type="entry name" value="Restriction endonuclease-like"/>
    <property type="match status" value="1"/>
</dbReference>
<dbReference type="InterPro" id="IPR050496">
    <property type="entry name" value="SNF2_RAD54_helicase_repair"/>
</dbReference>
<comment type="caution">
    <text evidence="4">The sequence shown here is derived from an EMBL/GenBank/DDBJ whole genome shotgun (WGS) entry which is preliminary data.</text>
</comment>
<protein>
    <recommendedName>
        <fullName evidence="6">Helicase-like protein</fullName>
    </recommendedName>
</protein>
<dbReference type="InterPro" id="IPR001650">
    <property type="entry name" value="Helicase_C-like"/>
</dbReference>
<dbReference type="Pfam" id="PF04471">
    <property type="entry name" value="Mrr_cat"/>
    <property type="match status" value="1"/>
</dbReference>
<evidence type="ECO:0008006" key="6">
    <source>
        <dbReference type="Google" id="ProtNLM"/>
    </source>
</evidence>
<name>A0ABP9P8T2_9BACT</name>
<dbReference type="SUPFAM" id="SSF52540">
    <property type="entry name" value="P-loop containing nucleoside triphosphate hydrolases"/>
    <property type="match status" value="2"/>
</dbReference>
<accession>A0ABP9P8T2</accession>
<dbReference type="InterPro" id="IPR007560">
    <property type="entry name" value="Restrct_endonuc_IV_Mrr"/>
</dbReference>
<organism evidence="4 5">
    <name type="scientific">Prosthecobacter algae</name>
    <dbReference type="NCBI Taxonomy" id="1144682"/>
    <lineage>
        <taxon>Bacteria</taxon>
        <taxon>Pseudomonadati</taxon>
        <taxon>Verrucomicrobiota</taxon>
        <taxon>Verrucomicrobiia</taxon>
        <taxon>Verrucomicrobiales</taxon>
        <taxon>Verrucomicrobiaceae</taxon>
        <taxon>Prosthecobacter</taxon>
    </lineage>
</organism>
<evidence type="ECO:0000256" key="1">
    <source>
        <dbReference type="ARBA" id="ARBA00022801"/>
    </source>
</evidence>
<dbReference type="InterPro" id="IPR011335">
    <property type="entry name" value="Restrct_endonuc-II-like"/>
</dbReference>
<reference evidence="5" key="1">
    <citation type="journal article" date="2019" name="Int. J. Syst. Evol. Microbiol.">
        <title>The Global Catalogue of Microorganisms (GCM) 10K type strain sequencing project: providing services to taxonomists for standard genome sequencing and annotation.</title>
        <authorList>
            <consortium name="The Broad Institute Genomics Platform"/>
            <consortium name="The Broad Institute Genome Sequencing Center for Infectious Disease"/>
            <person name="Wu L."/>
            <person name="Ma J."/>
        </authorList>
    </citation>
    <scope>NUCLEOTIDE SEQUENCE [LARGE SCALE GENOMIC DNA]</scope>
    <source>
        <strain evidence="5">JCM 18053</strain>
    </source>
</reference>
<dbReference type="InterPro" id="IPR049730">
    <property type="entry name" value="SNF2/RAD54-like_C"/>
</dbReference>
<dbReference type="PROSITE" id="PS51194">
    <property type="entry name" value="HELICASE_CTER"/>
    <property type="match status" value="1"/>
</dbReference>
<dbReference type="Gene3D" id="3.40.50.300">
    <property type="entry name" value="P-loop containing nucleotide triphosphate hydrolases"/>
    <property type="match status" value="1"/>
</dbReference>
<dbReference type="Proteomes" id="UP001499852">
    <property type="component" value="Unassembled WGS sequence"/>
</dbReference>
<dbReference type="EMBL" id="BAABIA010000005">
    <property type="protein sequence ID" value="GAA5142500.1"/>
    <property type="molecule type" value="Genomic_DNA"/>
</dbReference>
<keyword evidence="1" id="KW-0378">Hydrolase</keyword>
<dbReference type="Gene3D" id="3.40.50.10810">
    <property type="entry name" value="Tandem AAA-ATPase domain"/>
    <property type="match status" value="1"/>
</dbReference>
<dbReference type="PANTHER" id="PTHR45629:SF7">
    <property type="entry name" value="DNA EXCISION REPAIR PROTEIN ERCC-6-RELATED"/>
    <property type="match status" value="1"/>
</dbReference>
<dbReference type="InterPro" id="IPR027417">
    <property type="entry name" value="P-loop_NTPase"/>
</dbReference>
<evidence type="ECO:0000313" key="4">
    <source>
        <dbReference type="EMBL" id="GAA5142500.1"/>
    </source>
</evidence>